<gene>
    <name evidence="1" type="ORF">AVEN_121251_1</name>
</gene>
<evidence type="ECO:0000313" key="2">
    <source>
        <dbReference type="Proteomes" id="UP000499080"/>
    </source>
</evidence>
<dbReference type="EMBL" id="BGPR01005144">
    <property type="protein sequence ID" value="GBN07256.1"/>
    <property type="molecule type" value="Genomic_DNA"/>
</dbReference>
<comment type="caution">
    <text evidence="1">The sequence shown here is derived from an EMBL/GenBank/DDBJ whole genome shotgun (WGS) entry which is preliminary data.</text>
</comment>
<keyword evidence="2" id="KW-1185">Reference proteome</keyword>
<dbReference type="AlphaFoldDB" id="A0A4Y2L0V5"/>
<reference evidence="1 2" key="1">
    <citation type="journal article" date="2019" name="Sci. Rep.">
        <title>Orb-weaving spider Araneus ventricosus genome elucidates the spidroin gene catalogue.</title>
        <authorList>
            <person name="Kono N."/>
            <person name="Nakamura H."/>
            <person name="Ohtoshi R."/>
            <person name="Moran D.A.P."/>
            <person name="Shinohara A."/>
            <person name="Yoshida Y."/>
            <person name="Fujiwara M."/>
            <person name="Mori M."/>
            <person name="Tomita M."/>
            <person name="Arakawa K."/>
        </authorList>
    </citation>
    <scope>NUCLEOTIDE SEQUENCE [LARGE SCALE GENOMIC DNA]</scope>
</reference>
<protein>
    <submittedName>
        <fullName evidence="1">Uncharacterized protein</fullName>
    </submittedName>
</protein>
<accession>A0A4Y2L0V5</accession>
<dbReference type="Proteomes" id="UP000499080">
    <property type="component" value="Unassembled WGS sequence"/>
</dbReference>
<sequence length="118" mass="13500">MMNYLHSERDALSANLLSRCFKVKPVSIIQAGIFLANTSQPRYGRFGLRNSCCTFHLVYLFLSLAKRPLNRIPFTFPTPCSDEKMTCFRMPDLPLKFGHVFLKHPVSINSAAYDNLLQ</sequence>
<organism evidence="1 2">
    <name type="scientific">Araneus ventricosus</name>
    <name type="common">Orbweaver spider</name>
    <name type="synonym">Epeira ventricosa</name>
    <dbReference type="NCBI Taxonomy" id="182803"/>
    <lineage>
        <taxon>Eukaryota</taxon>
        <taxon>Metazoa</taxon>
        <taxon>Ecdysozoa</taxon>
        <taxon>Arthropoda</taxon>
        <taxon>Chelicerata</taxon>
        <taxon>Arachnida</taxon>
        <taxon>Araneae</taxon>
        <taxon>Araneomorphae</taxon>
        <taxon>Entelegynae</taxon>
        <taxon>Araneoidea</taxon>
        <taxon>Araneidae</taxon>
        <taxon>Araneus</taxon>
    </lineage>
</organism>
<proteinExistence type="predicted"/>
<evidence type="ECO:0000313" key="1">
    <source>
        <dbReference type="EMBL" id="GBN07256.1"/>
    </source>
</evidence>
<name>A0A4Y2L0V5_ARAVE</name>